<reference evidence="1 2" key="1">
    <citation type="submission" date="2016-10" db="EMBL/GenBank/DDBJ databases">
        <title>Draft Genome sequence of Alkanindiges sp. strain H1.</title>
        <authorList>
            <person name="Subhash Y."/>
            <person name="Lee S."/>
        </authorList>
    </citation>
    <scope>NUCLEOTIDE SEQUENCE [LARGE SCALE GENOMIC DNA]</scope>
    <source>
        <strain evidence="1 2">H1</strain>
    </source>
</reference>
<dbReference type="AlphaFoldDB" id="A0A1S8CXC7"/>
<dbReference type="STRING" id="1907941.BKE30_01665"/>
<organism evidence="1 2">
    <name type="scientific">Alkanindiges hydrocarboniclasticus</name>
    <dbReference type="NCBI Taxonomy" id="1907941"/>
    <lineage>
        <taxon>Bacteria</taxon>
        <taxon>Pseudomonadati</taxon>
        <taxon>Pseudomonadota</taxon>
        <taxon>Gammaproteobacteria</taxon>
        <taxon>Moraxellales</taxon>
        <taxon>Moraxellaceae</taxon>
        <taxon>Alkanindiges</taxon>
    </lineage>
</organism>
<evidence type="ECO:0000313" key="2">
    <source>
        <dbReference type="Proteomes" id="UP000192132"/>
    </source>
</evidence>
<sequence>MTLTPDALLHHTSHDHSPLEPWWGPLSFMVGQTRAWRLGSLYMRITRSINEWQLEYHRPRHQNENMQDWEILDMDTAFSEPTVLERYMFAHTGDSLSLYPRLADRSVIVKPINPIFIPAGQQGTLFVSTPLWTAGFVGGQREPLFDIAINRPKDSWFGPDTIKGELCYATPVEGRTDLRQLVPRAFRAVTPVHFHNTSNTLLQLDRMNLPVQALPLFHCSDSGRIWTSQIRVVQDTPNRPPRIRIENRTPPQAGQVAFIQPPRIGEGGLFHMFDSFF</sequence>
<name>A0A1S8CXC7_9GAMM</name>
<keyword evidence="2" id="KW-1185">Reference proteome</keyword>
<evidence type="ECO:0008006" key="3">
    <source>
        <dbReference type="Google" id="ProtNLM"/>
    </source>
</evidence>
<gene>
    <name evidence="1" type="ORF">BKE30_01665</name>
</gene>
<dbReference type="EMBL" id="MLCN01000004">
    <property type="protein sequence ID" value="ONG42000.1"/>
    <property type="molecule type" value="Genomic_DNA"/>
</dbReference>
<protein>
    <recommendedName>
        <fullName evidence="3">DUF432 domain-containing protein</fullName>
    </recommendedName>
</protein>
<evidence type="ECO:0000313" key="1">
    <source>
        <dbReference type="EMBL" id="ONG42000.1"/>
    </source>
</evidence>
<accession>A0A1S8CXC7</accession>
<comment type="caution">
    <text evidence="1">The sequence shown here is derived from an EMBL/GenBank/DDBJ whole genome shotgun (WGS) entry which is preliminary data.</text>
</comment>
<proteinExistence type="predicted"/>
<dbReference type="Proteomes" id="UP000192132">
    <property type="component" value="Unassembled WGS sequence"/>
</dbReference>